<dbReference type="SUPFAM" id="SSF81383">
    <property type="entry name" value="F-box domain"/>
    <property type="match status" value="1"/>
</dbReference>
<dbReference type="PANTHER" id="PTHR31917:SF147">
    <property type="entry name" value="AGENET DOMAIN-CONTAINING PROTEIN"/>
    <property type="match status" value="1"/>
</dbReference>
<gene>
    <name evidence="2" type="ORF">GIB67_024058</name>
</gene>
<dbReference type="CDD" id="cd20405">
    <property type="entry name" value="Tudor_Agenet_AtDUF_rpt1_3"/>
    <property type="match status" value="1"/>
</dbReference>
<dbReference type="PROSITE" id="PS50181">
    <property type="entry name" value="FBOX"/>
    <property type="match status" value="1"/>
</dbReference>
<dbReference type="InterPro" id="IPR008395">
    <property type="entry name" value="Agenet-like_dom"/>
</dbReference>
<dbReference type="InterPro" id="IPR014002">
    <property type="entry name" value="Agenet_dom_plant"/>
</dbReference>
<dbReference type="Gene3D" id="1.20.1280.50">
    <property type="match status" value="1"/>
</dbReference>
<proteinExistence type="predicted"/>
<dbReference type="AlphaFoldDB" id="A0A7J7LAU4"/>
<dbReference type="Proteomes" id="UP000541444">
    <property type="component" value="Unassembled WGS sequence"/>
</dbReference>
<dbReference type="EMBL" id="JACGCM010002444">
    <property type="protein sequence ID" value="KAF6139781.1"/>
    <property type="molecule type" value="Genomic_DNA"/>
</dbReference>
<evidence type="ECO:0000313" key="3">
    <source>
        <dbReference type="Proteomes" id="UP000541444"/>
    </source>
</evidence>
<protein>
    <recommendedName>
        <fullName evidence="1">F-box domain-containing protein</fullName>
    </recommendedName>
</protein>
<evidence type="ECO:0000259" key="1">
    <source>
        <dbReference type="PROSITE" id="PS50181"/>
    </source>
</evidence>
<dbReference type="InterPro" id="IPR036047">
    <property type="entry name" value="F-box-like_dom_sf"/>
</dbReference>
<organism evidence="2 3">
    <name type="scientific">Kingdonia uniflora</name>
    <dbReference type="NCBI Taxonomy" id="39325"/>
    <lineage>
        <taxon>Eukaryota</taxon>
        <taxon>Viridiplantae</taxon>
        <taxon>Streptophyta</taxon>
        <taxon>Embryophyta</taxon>
        <taxon>Tracheophyta</taxon>
        <taxon>Spermatophyta</taxon>
        <taxon>Magnoliopsida</taxon>
        <taxon>Ranunculales</taxon>
        <taxon>Circaeasteraceae</taxon>
        <taxon>Kingdonia</taxon>
    </lineage>
</organism>
<reference evidence="2 3" key="1">
    <citation type="journal article" date="2020" name="IScience">
        <title>Genome Sequencing of the Endangered Kingdonia uniflora (Circaeasteraceae, Ranunculales) Reveals Potential Mechanisms of Evolutionary Specialization.</title>
        <authorList>
            <person name="Sun Y."/>
            <person name="Deng T."/>
            <person name="Zhang A."/>
            <person name="Moore M.J."/>
            <person name="Landis J.B."/>
            <person name="Lin N."/>
            <person name="Zhang H."/>
            <person name="Zhang X."/>
            <person name="Huang J."/>
            <person name="Zhang X."/>
            <person name="Sun H."/>
            <person name="Wang H."/>
        </authorList>
    </citation>
    <scope>NUCLEOTIDE SEQUENCE [LARGE SCALE GENOMIC DNA]</scope>
    <source>
        <strain evidence="2">TB1705</strain>
        <tissue evidence="2">Leaf</tissue>
    </source>
</reference>
<sequence length="343" mass="39133">MVTYVLDTSRQASKSTLLETAENPSSKVKVEFKEGTQVEVSSDEEGFNGAWFSGKVVGVLADDKFLVEYEKLMADDNITFLREEVDILHIRPPPPDPQILSYKRLQEVDAMHNDGWWVGVVSKVLKGQRYIVYFKETNEEYEFAHSYVRPHQDWLNGEWVTSSSRIVMWSLDDDVTSDILSRLPVKTLMRFKSVSKPWRTLISSPSFAKIHFKRSAKVDKYPANFLIIGAPEYREVPNILEDGREVTSHPRHVHLFTRECNGFDDVVLEICYPLSHPSQNVKVLCDSCYGIFLIRVGSDKTCLWNPSTGEYKILPETTVEYPEGLGGYNTMVYGLGCEPLGEE</sequence>
<dbReference type="CDD" id="cd22157">
    <property type="entry name" value="F-box_AtFBW1-like"/>
    <property type="match status" value="1"/>
</dbReference>
<dbReference type="OrthoDB" id="2020707at2759"/>
<dbReference type="CDD" id="cd20406">
    <property type="entry name" value="Tudor_Agenet_AtDUF_rpt2_4"/>
    <property type="match status" value="1"/>
</dbReference>
<keyword evidence="3" id="KW-1185">Reference proteome</keyword>
<dbReference type="Pfam" id="PF00646">
    <property type="entry name" value="F-box"/>
    <property type="match status" value="1"/>
</dbReference>
<dbReference type="SMART" id="SM00743">
    <property type="entry name" value="Agenet"/>
    <property type="match status" value="2"/>
</dbReference>
<dbReference type="Gene3D" id="2.30.30.140">
    <property type="match status" value="1"/>
</dbReference>
<feature type="domain" description="F-box" evidence="1">
    <location>
        <begin position="165"/>
        <end position="215"/>
    </location>
</feature>
<dbReference type="SMART" id="SM00256">
    <property type="entry name" value="FBOX"/>
    <property type="match status" value="1"/>
</dbReference>
<dbReference type="InterPro" id="IPR001810">
    <property type="entry name" value="F-box_dom"/>
</dbReference>
<name>A0A7J7LAU4_9MAGN</name>
<dbReference type="PANTHER" id="PTHR31917">
    <property type="entry name" value="AGENET DOMAIN-CONTAINING PROTEIN-RELATED"/>
    <property type="match status" value="1"/>
</dbReference>
<comment type="caution">
    <text evidence="2">The sequence shown here is derived from an EMBL/GenBank/DDBJ whole genome shotgun (WGS) entry which is preliminary data.</text>
</comment>
<evidence type="ECO:0000313" key="2">
    <source>
        <dbReference type="EMBL" id="KAF6139781.1"/>
    </source>
</evidence>
<accession>A0A7J7LAU4</accession>
<dbReference type="Pfam" id="PF05641">
    <property type="entry name" value="Agenet"/>
    <property type="match status" value="1"/>
</dbReference>